<reference evidence="6 7" key="1">
    <citation type="submission" date="2018-06" db="EMBL/GenBank/DDBJ databases">
        <authorList>
            <consortium name="Pathogen Informatics"/>
            <person name="Doyle S."/>
        </authorList>
    </citation>
    <scope>NUCLEOTIDE SEQUENCE [LARGE SCALE GENOMIC DNA]</scope>
    <source>
        <strain evidence="6 7">NCTC13294</strain>
    </source>
</reference>
<proteinExistence type="predicted"/>
<protein>
    <submittedName>
        <fullName evidence="6">DNA polymerase III polC-type</fullName>
        <ecNumber evidence="6">2.7.7.7</ecNumber>
    </submittedName>
</protein>
<dbReference type="EMBL" id="UFUW01000001">
    <property type="protein sequence ID" value="SUX24374.1"/>
    <property type="molecule type" value="Genomic_DNA"/>
</dbReference>
<keyword evidence="6" id="KW-0808">Transferase</keyword>
<keyword evidence="2" id="KW-0378">Hydrolase</keyword>
<dbReference type="Proteomes" id="UP000254572">
    <property type="component" value="Unassembled WGS sequence"/>
</dbReference>
<dbReference type="GO" id="GO:0008408">
    <property type="term" value="F:3'-5' exonuclease activity"/>
    <property type="evidence" value="ECO:0007669"/>
    <property type="project" value="TreeGrafter"/>
</dbReference>
<dbReference type="OrthoDB" id="5497329at2"/>
<dbReference type="Gene3D" id="3.30.420.10">
    <property type="entry name" value="Ribonuclease H-like superfamily/Ribonuclease H"/>
    <property type="match status" value="1"/>
</dbReference>
<feature type="domain" description="Exonuclease" evidence="5">
    <location>
        <begin position="3"/>
        <end position="168"/>
    </location>
</feature>
<organism evidence="6 7">
    <name type="scientific">Cardiobacterium valvarum</name>
    <dbReference type="NCBI Taxonomy" id="194702"/>
    <lineage>
        <taxon>Bacteria</taxon>
        <taxon>Pseudomonadati</taxon>
        <taxon>Pseudomonadota</taxon>
        <taxon>Gammaproteobacteria</taxon>
        <taxon>Cardiobacteriales</taxon>
        <taxon>Cardiobacteriaceae</taxon>
        <taxon>Cardiobacterium</taxon>
    </lineage>
</organism>
<dbReference type="AlphaFoldDB" id="A0A381EBI2"/>
<dbReference type="InterPro" id="IPR012337">
    <property type="entry name" value="RNaseH-like_sf"/>
</dbReference>
<dbReference type="SMART" id="SM00479">
    <property type="entry name" value="EXOIII"/>
    <property type="match status" value="1"/>
</dbReference>
<dbReference type="InterPro" id="IPR013520">
    <property type="entry name" value="Ribonucl_H"/>
</dbReference>
<dbReference type="EC" id="2.7.7.7" evidence="6"/>
<dbReference type="GO" id="GO:0003887">
    <property type="term" value="F:DNA-directed DNA polymerase activity"/>
    <property type="evidence" value="ECO:0007669"/>
    <property type="project" value="UniProtKB-EC"/>
</dbReference>
<dbReference type="RefSeq" id="WP_115612045.1">
    <property type="nucleotide sequence ID" value="NZ_JBHLZC010000002.1"/>
</dbReference>
<dbReference type="SUPFAM" id="SSF53098">
    <property type="entry name" value="Ribonuclease H-like"/>
    <property type="match status" value="1"/>
</dbReference>
<evidence type="ECO:0000313" key="7">
    <source>
        <dbReference type="Proteomes" id="UP000254572"/>
    </source>
</evidence>
<comment type="function">
    <text evidence="3">DNA polymerase III is a complex, multichain enzyme responsible for most of the replicative synthesis in bacteria. The epsilon subunit contain the editing function and is a proofreading 3'-5' exonuclease.</text>
</comment>
<dbReference type="PANTHER" id="PTHR30231:SF42">
    <property type="entry name" value="EXONUCLEASE"/>
    <property type="match status" value="1"/>
</dbReference>
<dbReference type="PANTHER" id="PTHR30231">
    <property type="entry name" value="DNA POLYMERASE III SUBUNIT EPSILON"/>
    <property type="match status" value="1"/>
</dbReference>
<comment type="subunit">
    <text evidence="4">DNA polymerase III contains a core (composed of alpha, epsilon and theta chains) that associates with a tau subunit. This core dimerizes to form the POLIII' complex. PolIII' associates with the gamma complex (composed of gamma, delta, delta', psi and chi chains) and with the beta chain to form the complete DNA polymerase III complex.</text>
</comment>
<keyword evidence="6" id="KW-0548">Nucleotidyltransferase</keyword>
<sequence>MQNFVALDFETANRNPSSVCSIGLVFVANGRLVDSYYRLIKPIPDYYSAFNTGIHGITAANTRRASRFPDIWQEVLPKIAGLPLVAHNSPFDAGCLRAVLAAYDLPPQENRFYCTCRQARKTFPELPNHRLATVAHYLGIPLDRHHHALADAEACARIALRVFADHPH</sequence>
<dbReference type="FunFam" id="3.30.420.10:FF:000045">
    <property type="entry name" value="3'-5' exonuclease DinG"/>
    <property type="match status" value="1"/>
</dbReference>
<name>A0A381EBI2_9GAMM</name>
<evidence type="ECO:0000256" key="3">
    <source>
        <dbReference type="ARBA" id="ARBA00025483"/>
    </source>
</evidence>
<evidence type="ECO:0000259" key="5">
    <source>
        <dbReference type="SMART" id="SM00479"/>
    </source>
</evidence>
<dbReference type="GO" id="GO:0003676">
    <property type="term" value="F:nucleic acid binding"/>
    <property type="evidence" value="ECO:0007669"/>
    <property type="project" value="InterPro"/>
</dbReference>
<keyword evidence="7" id="KW-1185">Reference proteome</keyword>
<keyword evidence="1" id="KW-0540">Nuclease</keyword>
<accession>A0A381EBI2</accession>
<gene>
    <name evidence="6" type="primary">polC</name>
    <name evidence="6" type="ORF">NCTC13294_01835</name>
</gene>
<dbReference type="Pfam" id="PF00929">
    <property type="entry name" value="RNase_T"/>
    <property type="match status" value="1"/>
</dbReference>
<evidence type="ECO:0000313" key="6">
    <source>
        <dbReference type="EMBL" id="SUX24374.1"/>
    </source>
</evidence>
<evidence type="ECO:0000256" key="2">
    <source>
        <dbReference type="ARBA" id="ARBA00022839"/>
    </source>
</evidence>
<keyword evidence="2" id="KW-0269">Exonuclease</keyword>
<dbReference type="GO" id="GO:0005829">
    <property type="term" value="C:cytosol"/>
    <property type="evidence" value="ECO:0007669"/>
    <property type="project" value="TreeGrafter"/>
</dbReference>
<dbReference type="InterPro" id="IPR036397">
    <property type="entry name" value="RNaseH_sf"/>
</dbReference>
<dbReference type="CDD" id="cd06130">
    <property type="entry name" value="DNA_pol_III_epsilon_like"/>
    <property type="match status" value="1"/>
</dbReference>
<evidence type="ECO:0000256" key="4">
    <source>
        <dbReference type="ARBA" id="ARBA00026073"/>
    </source>
</evidence>
<evidence type="ECO:0000256" key="1">
    <source>
        <dbReference type="ARBA" id="ARBA00022722"/>
    </source>
</evidence>